<dbReference type="Proteomes" id="UP000267516">
    <property type="component" value="Segment"/>
</dbReference>
<evidence type="ECO:0000313" key="2">
    <source>
        <dbReference type="EMBL" id="ATU84038.1"/>
    </source>
</evidence>
<proteinExistence type="predicted"/>
<sequence length="68" mass="7624">MVTSILIWFNVGTIFSFKIFIASFILLSWFTISLYLSELLVKLVSKPADENGNKADLDLLLISILEGT</sequence>
<name>A0A2D3I6N1_9VIRU</name>
<reference evidence="2" key="1">
    <citation type="journal article" date="2018" name="Aquaculture">
        <title>Complete genome sequence of a white spot syndrome virus associated with a disease incursion in Australia.</title>
        <authorList>
            <person name="Oakey J."/>
            <person name="Smith C.S."/>
        </authorList>
    </citation>
    <scope>NUCLEOTIDE SEQUENCE [LARGE SCALE GENOMIC DNA]</scope>
    <source>
        <strain evidence="2">WSSV-AU</strain>
    </source>
</reference>
<keyword evidence="1" id="KW-1133">Transmembrane helix</keyword>
<dbReference type="EMBL" id="MF768985">
    <property type="protein sequence ID" value="ATU84038.1"/>
    <property type="molecule type" value="Genomic_DNA"/>
</dbReference>
<keyword evidence="1" id="KW-0472">Membrane</keyword>
<keyword evidence="1" id="KW-0812">Transmembrane</keyword>
<protein>
    <submittedName>
        <fullName evidence="2">ORF1139</fullName>
    </submittedName>
</protein>
<feature type="transmembrane region" description="Helical" evidence="1">
    <location>
        <begin position="6"/>
        <end position="36"/>
    </location>
</feature>
<evidence type="ECO:0000256" key="1">
    <source>
        <dbReference type="SAM" id="Phobius"/>
    </source>
</evidence>
<accession>A0A2D3I6N1</accession>
<organism evidence="2">
    <name type="scientific">White spot syndrome virus</name>
    <dbReference type="NCBI Taxonomy" id="342409"/>
    <lineage>
        <taxon>Viruses</taxon>
        <taxon>Viruses incertae sedis</taxon>
        <taxon>Naldaviricetes</taxon>
        <taxon>Nimaviridae</taxon>
        <taxon>Whispovirus</taxon>
    </lineage>
</organism>